<evidence type="ECO:0000256" key="2">
    <source>
        <dbReference type="ARBA" id="ARBA00008770"/>
    </source>
</evidence>
<dbReference type="EMBL" id="VOBQ01000014">
    <property type="protein sequence ID" value="TWO69709.1"/>
    <property type="molecule type" value="Genomic_DNA"/>
</dbReference>
<dbReference type="CDD" id="cd01627">
    <property type="entry name" value="HAD_TPP"/>
    <property type="match status" value="1"/>
</dbReference>
<dbReference type="InterPro" id="IPR006379">
    <property type="entry name" value="HAD-SF_hydro_IIB"/>
</dbReference>
<sequence>MNLVETLVPSCALFLDFDGTMVDIAPQPDAVHVPLPLIEALRAMKEYLGGALAVISGRPIAQLDEFLQPLRLPVAGVHGAERRRADGETELLNIHPLDRVEAVANALATRHPALLVERKRGSVALHYRQAPELEEECLRAMRDAVAGSPGLTLLQGKMVAEAKPGGASKGRAIEAFLREPPFTGRLPVFIGDDITDEVGFSTVQRLGGLGIKVGTGTSVAWQRLADPQALRQELEAVVAARTAKAS</sequence>
<keyword evidence="4" id="KW-0479">Metal-binding</keyword>
<evidence type="ECO:0000313" key="6">
    <source>
        <dbReference type="Proteomes" id="UP000318199"/>
    </source>
</evidence>
<evidence type="ECO:0000313" key="5">
    <source>
        <dbReference type="EMBL" id="TWO69709.1"/>
    </source>
</evidence>
<dbReference type="EC" id="3.1.3.12" evidence="4"/>
<dbReference type="OrthoDB" id="9814913at2"/>
<protein>
    <recommendedName>
        <fullName evidence="4">Trehalose 6-phosphate phosphatase</fullName>
        <ecNumber evidence="4">3.1.3.12</ecNumber>
    </recommendedName>
</protein>
<dbReference type="NCBIfam" id="TIGR01484">
    <property type="entry name" value="HAD-SF-IIB"/>
    <property type="match status" value="1"/>
</dbReference>
<name>A0A562ZMB1_9BURK</name>
<gene>
    <name evidence="5" type="primary">otsB</name>
    <name evidence="5" type="ORF">FN976_17955</name>
</gene>
<dbReference type="Proteomes" id="UP000318199">
    <property type="component" value="Unassembled WGS sequence"/>
</dbReference>
<comment type="cofactor">
    <cofactor evidence="4">
        <name>Mg(2+)</name>
        <dbReference type="ChEBI" id="CHEBI:18420"/>
    </cofactor>
</comment>
<dbReference type="PANTHER" id="PTHR43768:SF3">
    <property type="entry name" value="TREHALOSE 6-PHOSPHATE PHOSPHATASE"/>
    <property type="match status" value="1"/>
</dbReference>
<evidence type="ECO:0000256" key="1">
    <source>
        <dbReference type="ARBA" id="ARBA00005199"/>
    </source>
</evidence>
<comment type="caution">
    <text evidence="5">The sequence shown here is derived from an EMBL/GenBank/DDBJ whole genome shotgun (WGS) entry which is preliminary data.</text>
</comment>
<dbReference type="Gene3D" id="3.40.50.1000">
    <property type="entry name" value="HAD superfamily/HAD-like"/>
    <property type="match status" value="1"/>
</dbReference>
<dbReference type="InterPro" id="IPR044651">
    <property type="entry name" value="OTSB-like"/>
</dbReference>
<dbReference type="GO" id="GO:0005992">
    <property type="term" value="P:trehalose biosynthetic process"/>
    <property type="evidence" value="ECO:0007669"/>
    <property type="project" value="UniProtKB-UniPathway"/>
</dbReference>
<accession>A0A562ZMB1</accession>
<comment type="similarity">
    <text evidence="2 4">Belongs to the trehalose phosphatase family.</text>
</comment>
<dbReference type="UniPathway" id="UPA00299"/>
<dbReference type="SUPFAM" id="SSF56784">
    <property type="entry name" value="HAD-like"/>
    <property type="match status" value="1"/>
</dbReference>
<dbReference type="InterPro" id="IPR003337">
    <property type="entry name" value="Trehalose_PPase"/>
</dbReference>
<reference evidence="5 6" key="1">
    <citation type="submission" date="2019-07" db="EMBL/GenBank/DDBJ databases">
        <title>Caenimonas sedimenti sp. nov., isolated from activated sludge.</title>
        <authorList>
            <person name="Xu J."/>
        </authorList>
    </citation>
    <scope>NUCLEOTIDE SEQUENCE [LARGE SCALE GENOMIC DNA]</scope>
    <source>
        <strain evidence="5 6">HX-9-20</strain>
    </source>
</reference>
<dbReference type="InterPro" id="IPR036412">
    <property type="entry name" value="HAD-like_sf"/>
</dbReference>
<dbReference type="InterPro" id="IPR023214">
    <property type="entry name" value="HAD_sf"/>
</dbReference>
<evidence type="ECO:0000256" key="3">
    <source>
        <dbReference type="ARBA" id="ARBA00022801"/>
    </source>
</evidence>
<comment type="pathway">
    <text evidence="1 4">Glycan biosynthesis; trehalose biosynthesis.</text>
</comment>
<dbReference type="GO" id="GO:0004805">
    <property type="term" value="F:trehalose-phosphatase activity"/>
    <property type="evidence" value="ECO:0007669"/>
    <property type="project" value="UniProtKB-EC"/>
</dbReference>
<evidence type="ECO:0000256" key="4">
    <source>
        <dbReference type="RuleBase" id="RU361117"/>
    </source>
</evidence>
<comment type="catalytic activity">
    <reaction evidence="4">
        <text>alpha,alpha-trehalose 6-phosphate + H2O = alpha,alpha-trehalose + phosphate</text>
        <dbReference type="Rhea" id="RHEA:23420"/>
        <dbReference type="ChEBI" id="CHEBI:15377"/>
        <dbReference type="ChEBI" id="CHEBI:16551"/>
        <dbReference type="ChEBI" id="CHEBI:43474"/>
        <dbReference type="ChEBI" id="CHEBI:58429"/>
        <dbReference type="EC" id="3.1.3.12"/>
    </reaction>
</comment>
<organism evidence="5 6">
    <name type="scientific">Caenimonas sedimenti</name>
    <dbReference type="NCBI Taxonomy" id="2596921"/>
    <lineage>
        <taxon>Bacteria</taxon>
        <taxon>Pseudomonadati</taxon>
        <taxon>Pseudomonadota</taxon>
        <taxon>Betaproteobacteria</taxon>
        <taxon>Burkholderiales</taxon>
        <taxon>Comamonadaceae</taxon>
        <taxon>Caenimonas</taxon>
    </lineage>
</organism>
<dbReference type="GO" id="GO:0046872">
    <property type="term" value="F:metal ion binding"/>
    <property type="evidence" value="ECO:0007669"/>
    <property type="project" value="UniProtKB-KW"/>
</dbReference>
<comment type="function">
    <text evidence="4">Removes the phosphate from trehalose 6-phosphate to produce free trehalose.</text>
</comment>
<dbReference type="AlphaFoldDB" id="A0A562ZMB1"/>
<keyword evidence="3 4" id="KW-0378">Hydrolase</keyword>
<dbReference type="Gene3D" id="3.30.70.1020">
    <property type="entry name" value="Trehalose-6-phosphate phosphatase related protein, domain 2"/>
    <property type="match status" value="1"/>
</dbReference>
<dbReference type="NCBIfam" id="TIGR00685">
    <property type="entry name" value="T6PP"/>
    <property type="match status" value="1"/>
</dbReference>
<dbReference type="RefSeq" id="WP_145894424.1">
    <property type="nucleotide sequence ID" value="NZ_VOBQ01000014.1"/>
</dbReference>
<proteinExistence type="inferred from homology"/>
<dbReference type="Pfam" id="PF02358">
    <property type="entry name" value="Trehalose_PPase"/>
    <property type="match status" value="1"/>
</dbReference>
<keyword evidence="4" id="KW-0460">Magnesium</keyword>
<dbReference type="PANTHER" id="PTHR43768">
    <property type="entry name" value="TREHALOSE 6-PHOSPHATE PHOSPHATASE"/>
    <property type="match status" value="1"/>
</dbReference>
<keyword evidence="6" id="KW-1185">Reference proteome</keyword>